<dbReference type="Pfam" id="PF07277">
    <property type="entry name" value="SapC"/>
    <property type="match status" value="1"/>
</dbReference>
<sequence length="235" mass="26459">MSHVLVNPAEHKKLRVSTKYSAKGGDNIHFAVTFPRELVRVRNIYPVFVQKDTNTGKFFLSALLGFQEGENLFLSDDGWDADYVPISVQRQPFLIGKGEEQGSKVVVVDSANAKFGSEEGELLFDDDGAATQFLNDIAAMLEEMDFGVQETDQFIQLLLSLDLLENMTLNITINEHKKYSLPNLYTVSEDALRALEDDKLIKLYRSGALDFIYSILFSQPNVSSLIKLKKLQDQL</sequence>
<dbReference type="InterPro" id="IPR010836">
    <property type="entry name" value="SapC"/>
</dbReference>
<dbReference type="RefSeq" id="WP_303492700.1">
    <property type="nucleotide sequence ID" value="NZ_JAUOPB010000007.1"/>
</dbReference>
<name>A0AAW7X7U1_9GAMM</name>
<protein>
    <submittedName>
        <fullName evidence="1">SapC family protein</fullName>
    </submittedName>
</protein>
<proteinExistence type="predicted"/>
<organism evidence="1 2">
    <name type="scientific">Saccharophagus degradans</name>
    <dbReference type="NCBI Taxonomy" id="86304"/>
    <lineage>
        <taxon>Bacteria</taxon>
        <taxon>Pseudomonadati</taxon>
        <taxon>Pseudomonadota</taxon>
        <taxon>Gammaproteobacteria</taxon>
        <taxon>Cellvibrionales</taxon>
        <taxon>Cellvibrionaceae</taxon>
        <taxon>Saccharophagus</taxon>
    </lineage>
</organism>
<evidence type="ECO:0000313" key="2">
    <source>
        <dbReference type="Proteomes" id="UP001169760"/>
    </source>
</evidence>
<accession>A0AAW7X7U1</accession>
<evidence type="ECO:0000313" key="1">
    <source>
        <dbReference type="EMBL" id="MDO6422806.1"/>
    </source>
</evidence>
<dbReference type="Proteomes" id="UP001169760">
    <property type="component" value="Unassembled WGS sequence"/>
</dbReference>
<dbReference type="AlphaFoldDB" id="A0AAW7X7U1"/>
<dbReference type="EMBL" id="JAUOPB010000007">
    <property type="protein sequence ID" value="MDO6422806.1"/>
    <property type="molecule type" value="Genomic_DNA"/>
</dbReference>
<comment type="caution">
    <text evidence="1">The sequence shown here is derived from an EMBL/GenBank/DDBJ whole genome shotgun (WGS) entry which is preliminary data.</text>
</comment>
<reference evidence="1" key="1">
    <citation type="submission" date="2023-07" db="EMBL/GenBank/DDBJ databases">
        <title>Genome content predicts the carbon catabolic preferences of heterotrophic bacteria.</title>
        <authorList>
            <person name="Gralka M."/>
        </authorList>
    </citation>
    <scope>NUCLEOTIDE SEQUENCE</scope>
    <source>
        <strain evidence="1">I3M17_2</strain>
    </source>
</reference>
<gene>
    <name evidence="1" type="ORF">Q4521_09995</name>
</gene>